<evidence type="ECO:0000313" key="4">
    <source>
        <dbReference type="EMBL" id="THH27591.1"/>
    </source>
</evidence>
<keyword evidence="2" id="KW-0472">Membrane</keyword>
<name>A0A4S4MR51_9APHY</name>
<accession>A0A4S4MR51</accession>
<reference evidence="4 5" key="1">
    <citation type="submission" date="2019-02" db="EMBL/GenBank/DDBJ databases">
        <title>Genome sequencing of the rare red list fungi Antrodiella citrinella (Flaviporus citrinellus).</title>
        <authorList>
            <person name="Buettner E."/>
            <person name="Kellner H."/>
        </authorList>
    </citation>
    <scope>NUCLEOTIDE SEQUENCE [LARGE SCALE GENOMIC DNA]</scope>
    <source>
        <strain evidence="4 5">DSM 108506</strain>
    </source>
</reference>
<gene>
    <name evidence="4" type="ORF">EUX98_g6610</name>
</gene>
<feature type="transmembrane region" description="Helical" evidence="2">
    <location>
        <begin position="299"/>
        <end position="322"/>
    </location>
</feature>
<feature type="region of interest" description="Disordered" evidence="1">
    <location>
        <begin position="770"/>
        <end position="843"/>
    </location>
</feature>
<feature type="region of interest" description="Disordered" evidence="1">
    <location>
        <begin position="1"/>
        <end position="42"/>
    </location>
</feature>
<feature type="transmembrane region" description="Helical" evidence="2">
    <location>
        <begin position="141"/>
        <end position="164"/>
    </location>
</feature>
<evidence type="ECO:0000256" key="1">
    <source>
        <dbReference type="SAM" id="MobiDB-lite"/>
    </source>
</evidence>
<proteinExistence type="predicted"/>
<dbReference type="Proteomes" id="UP000308730">
    <property type="component" value="Unassembled WGS sequence"/>
</dbReference>
<keyword evidence="2" id="KW-1133">Transmembrane helix</keyword>
<dbReference type="EMBL" id="SGPM01000240">
    <property type="protein sequence ID" value="THH27591.1"/>
    <property type="molecule type" value="Genomic_DNA"/>
</dbReference>
<feature type="transmembrane region" description="Helical" evidence="2">
    <location>
        <begin position="74"/>
        <end position="91"/>
    </location>
</feature>
<evidence type="ECO:0000313" key="5">
    <source>
        <dbReference type="Proteomes" id="UP000308730"/>
    </source>
</evidence>
<feature type="compositionally biased region" description="Basic and acidic residues" evidence="1">
    <location>
        <begin position="782"/>
        <end position="827"/>
    </location>
</feature>
<feature type="domain" description="DUF6535" evidence="3">
    <location>
        <begin position="50"/>
        <end position="227"/>
    </location>
</feature>
<dbReference type="Pfam" id="PF20153">
    <property type="entry name" value="DUF6535"/>
    <property type="match status" value="1"/>
</dbReference>
<comment type="caution">
    <text evidence="4">The sequence shown here is derived from an EMBL/GenBank/DDBJ whole genome shotgun (WGS) entry which is preliminary data.</text>
</comment>
<keyword evidence="5" id="KW-1185">Reference proteome</keyword>
<evidence type="ECO:0000259" key="3">
    <source>
        <dbReference type="Pfam" id="PF20153"/>
    </source>
</evidence>
<sequence length="843" mass="91861">MSESASNAESGPDSSSASKVDLEIGEKLSARPSKPDASRGGRTYGASKIWTMYNEKANTHDTALVERIKGSMDSILVFAGLFSAVVTAFLLESYQMLNPSSGDVTVYYLEQISQEIAKLANSTTVIIPPVPPSFTVSPQTIAVNILWILSLIASLACALGATLIQSWTGRYLRVTSRDPDEVTRARSRAWYFDGLRKSQMEAFAGGVPAVLHVSLFLFLAGLVVFMFPVNHDVAHAAMGAAIACAVLYLTFAFLDVFVSNSPYKTPFSMVLSFVLLGGLFLIGLGLLLGAVALVLALPLAIAVIGLPLVPFTILVIGPMTIWKGITEKETPKLSLPESGKWSKYRKHARVDYVSNRVMGVPPEGKPKQDVKALKWLLAQTSTPSELEAFVDGIEVFIERSPDKKKYAKIVLELGGTNVGTFSAGLGVCVGHLLESCTHAGSEALPLEHRRARAVSAVRAMATVFAHTESQERITPISVAEGAPLFIRQILEEGELPSLRWIEWVDIDLWEIIVNLRKDDDQVIALHASYLFSLLLHRALIDVAARLDSKEVQICAPPGWNLRTLLSALQHAGDERLELYELAIAVLLIPHLDKRATGITVNYSLPEGAQNFVKKGKKKGRPILVTLELETEESSDSEVVAGTNVSPSTFHNEATLLALSNLLNQIPTHTSLSHPEILSKIIHVIAKDGTAAGTSGQLQSDFISALEKHHVASTLDLDTASQINPAHITARSVFHFKDALDDLIPLIESVDDPACVPVAQAILTDIRSRPEPVKPKFHNQRARQAELKRLSALPKLEKEATPQPEVEKEKETGESAQEPEEKEKETKFRLTVPAVLQSSKSKRK</sequence>
<feature type="compositionally biased region" description="Basic and acidic residues" evidence="1">
    <location>
        <begin position="20"/>
        <end position="39"/>
    </location>
</feature>
<organism evidence="4 5">
    <name type="scientific">Antrodiella citrinella</name>
    <dbReference type="NCBI Taxonomy" id="2447956"/>
    <lineage>
        <taxon>Eukaryota</taxon>
        <taxon>Fungi</taxon>
        <taxon>Dikarya</taxon>
        <taxon>Basidiomycota</taxon>
        <taxon>Agaricomycotina</taxon>
        <taxon>Agaricomycetes</taxon>
        <taxon>Polyporales</taxon>
        <taxon>Steccherinaceae</taxon>
        <taxon>Antrodiella</taxon>
    </lineage>
</organism>
<feature type="transmembrane region" description="Helical" evidence="2">
    <location>
        <begin position="233"/>
        <end position="258"/>
    </location>
</feature>
<protein>
    <recommendedName>
        <fullName evidence="3">DUF6535 domain-containing protein</fullName>
    </recommendedName>
</protein>
<feature type="transmembrane region" description="Helical" evidence="2">
    <location>
        <begin position="270"/>
        <end position="293"/>
    </location>
</feature>
<dbReference type="OrthoDB" id="3269725at2759"/>
<keyword evidence="2" id="KW-0812">Transmembrane</keyword>
<dbReference type="AlphaFoldDB" id="A0A4S4MR51"/>
<evidence type="ECO:0000256" key="2">
    <source>
        <dbReference type="SAM" id="Phobius"/>
    </source>
</evidence>
<dbReference type="InterPro" id="IPR045338">
    <property type="entry name" value="DUF6535"/>
</dbReference>
<feature type="compositionally biased region" description="Polar residues" evidence="1">
    <location>
        <begin position="1"/>
        <end position="18"/>
    </location>
</feature>
<feature type="transmembrane region" description="Helical" evidence="2">
    <location>
        <begin position="202"/>
        <end position="227"/>
    </location>
</feature>